<dbReference type="PANTHER" id="PTHR43432">
    <property type="entry name" value="SLR0285 PROTEIN"/>
    <property type="match status" value="1"/>
</dbReference>
<gene>
    <name evidence="5" type="ordered locus">Tpen_1782</name>
</gene>
<dbReference type="SUPFAM" id="SSF102114">
    <property type="entry name" value="Radical SAM enzymes"/>
    <property type="match status" value="1"/>
</dbReference>
<dbReference type="AlphaFoldDB" id="A1S147"/>
<dbReference type="GO" id="GO:0046872">
    <property type="term" value="F:metal ion binding"/>
    <property type="evidence" value="ECO:0007669"/>
    <property type="project" value="UniProtKB-KW"/>
</dbReference>
<keyword evidence="2" id="KW-0408">Iron</keyword>
<dbReference type="HOGENOM" id="CLU_015525_2_2_2"/>
<reference evidence="6" key="1">
    <citation type="journal article" date="2008" name="J. Bacteriol.">
        <title>Genome sequence of Thermofilum pendens reveals an exceptional loss of biosynthetic pathways without genome reduction.</title>
        <authorList>
            <person name="Anderson I."/>
            <person name="Rodriguez J."/>
            <person name="Susanti D."/>
            <person name="Porat I."/>
            <person name="Reich C."/>
            <person name="Ulrich L.E."/>
            <person name="Elkins J.G."/>
            <person name="Mavromatis K."/>
            <person name="Lykidis A."/>
            <person name="Kim E."/>
            <person name="Thompson L.S."/>
            <person name="Nolan M."/>
            <person name="Land M."/>
            <person name="Copeland A."/>
            <person name="Lapidus A."/>
            <person name="Lucas S."/>
            <person name="Detter C."/>
            <person name="Zhulin I.B."/>
            <person name="Olsen G.J."/>
            <person name="Whitman W."/>
            <person name="Mukhopadhyay B."/>
            <person name="Bristow J."/>
            <person name="Kyrpides N."/>
        </authorList>
    </citation>
    <scope>NUCLEOTIDE SEQUENCE [LARGE SCALE GENOMIC DNA]</scope>
    <source>
        <strain evidence="6">DSM 2475 / Hrk 5</strain>
    </source>
</reference>
<dbReference type="CDD" id="cd01335">
    <property type="entry name" value="Radical_SAM"/>
    <property type="match status" value="1"/>
</dbReference>
<keyword evidence="6" id="KW-1185">Reference proteome</keyword>
<feature type="domain" description="Radical SAM core" evidence="4">
    <location>
        <begin position="16"/>
        <end position="255"/>
    </location>
</feature>
<proteinExistence type="predicted"/>
<dbReference type="Gene3D" id="3.80.30.30">
    <property type="match status" value="1"/>
</dbReference>
<keyword evidence="3" id="KW-0411">Iron-sulfur</keyword>
<dbReference type="InterPro" id="IPR007197">
    <property type="entry name" value="rSAM"/>
</dbReference>
<evidence type="ECO:0000256" key="1">
    <source>
        <dbReference type="ARBA" id="ARBA00022723"/>
    </source>
</evidence>
<dbReference type="Proteomes" id="UP000000641">
    <property type="component" value="Chromosome"/>
</dbReference>
<dbReference type="KEGG" id="tpe:Tpen_1782"/>
<evidence type="ECO:0000313" key="6">
    <source>
        <dbReference type="Proteomes" id="UP000000641"/>
    </source>
</evidence>
<dbReference type="GO" id="GO:0003824">
    <property type="term" value="F:catalytic activity"/>
    <property type="evidence" value="ECO:0007669"/>
    <property type="project" value="InterPro"/>
</dbReference>
<evidence type="ECO:0000256" key="2">
    <source>
        <dbReference type="ARBA" id="ARBA00023004"/>
    </source>
</evidence>
<name>A1S147_THEPD</name>
<dbReference type="InterPro" id="IPR040086">
    <property type="entry name" value="MJ0683-like"/>
</dbReference>
<dbReference type="GO" id="GO:0051536">
    <property type="term" value="F:iron-sulfur cluster binding"/>
    <property type="evidence" value="ECO:0007669"/>
    <property type="project" value="UniProtKB-KW"/>
</dbReference>
<dbReference type="GeneID" id="4601926"/>
<dbReference type="OrthoDB" id="15538at2157"/>
<evidence type="ECO:0000256" key="3">
    <source>
        <dbReference type="ARBA" id="ARBA00023014"/>
    </source>
</evidence>
<organism evidence="5 6">
    <name type="scientific">Thermofilum pendens (strain DSM 2475 / Hrk 5)</name>
    <dbReference type="NCBI Taxonomy" id="368408"/>
    <lineage>
        <taxon>Archaea</taxon>
        <taxon>Thermoproteota</taxon>
        <taxon>Thermoprotei</taxon>
        <taxon>Thermofilales</taxon>
        <taxon>Thermofilaceae</taxon>
        <taxon>Thermofilum</taxon>
    </lineage>
</organism>
<protein>
    <submittedName>
        <fullName evidence="5">Radical SAM domain protein</fullName>
    </submittedName>
</protein>
<dbReference type="SFLD" id="SFLDG01084">
    <property type="entry name" value="Uncharacterised_Radical_SAM_Su"/>
    <property type="match status" value="1"/>
</dbReference>
<dbReference type="PANTHER" id="PTHR43432:SF6">
    <property type="entry name" value="RADICAL SAM CORE DOMAIN-CONTAINING PROTEIN"/>
    <property type="match status" value="1"/>
</dbReference>
<accession>A1S147</accession>
<dbReference type="InterPro" id="IPR058240">
    <property type="entry name" value="rSAM_sf"/>
</dbReference>
<sequence>MEGVVYRRIRVESVLSKSGLYDLDYAYNPYVGCSHGCAYCYARAYTRHTEVARNWGRVVYVKENAVEVLRREVRVARKGVVGVSTLTDPYQPVEEVEELTRRGLEVLLGEGFRVSVQTKSPLVVRDLDVLEKYAGLVDVGFTVTTLDPETARLVEPGAPPPASRVGALRKVSEAGVETWVFVGPIMRGVNDSAENLRKIVETAGRVGAKVFYDFFHFKPALDESMSPVLEKHPDATSTDPRWRALVERVLLEACRDEGVECRPAFPKKSTSRQSRLTSFLD</sequence>
<dbReference type="STRING" id="368408.Tpen_1782"/>
<evidence type="ECO:0000313" key="5">
    <source>
        <dbReference type="EMBL" id="ABL79177.1"/>
    </source>
</evidence>
<dbReference type="SFLD" id="SFLDS00029">
    <property type="entry name" value="Radical_SAM"/>
    <property type="match status" value="1"/>
</dbReference>
<dbReference type="eggNOG" id="arCOG01290">
    <property type="taxonomic scope" value="Archaea"/>
</dbReference>
<dbReference type="PROSITE" id="PS51918">
    <property type="entry name" value="RADICAL_SAM"/>
    <property type="match status" value="1"/>
</dbReference>
<keyword evidence="1" id="KW-0479">Metal-binding</keyword>
<dbReference type="EnsemblBacteria" id="ABL79177">
    <property type="protein sequence ID" value="ABL79177"/>
    <property type="gene ID" value="Tpen_1782"/>
</dbReference>
<dbReference type="EMBL" id="CP000505">
    <property type="protein sequence ID" value="ABL79177.1"/>
    <property type="molecule type" value="Genomic_DNA"/>
</dbReference>
<evidence type="ECO:0000259" key="4">
    <source>
        <dbReference type="PROSITE" id="PS51918"/>
    </source>
</evidence>
<dbReference type="Pfam" id="PF04055">
    <property type="entry name" value="Radical_SAM"/>
    <property type="match status" value="1"/>
</dbReference>
<dbReference type="RefSeq" id="WP_011753442.1">
    <property type="nucleotide sequence ID" value="NC_008698.1"/>
</dbReference>